<dbReference type="PROSITE" id="PS50014">
    <property type="entry name" value="BROMODOMAIN_2"/>
    <property type="match status" value="1"/>
</dbReference>
<dbReference type="Proteomes" id="UP000559256">
    <property type="component" value="Unassembled WGS sequence"/>
</dbReference>
<feature type="compositionally biased region" description="Polar residues" evidence="11">
    <location>
        <begin position="727"/>
        <end position="745"/>
    </location>
</feature>
<dbReference type="OrthoDB" id="20839at2759"/>
<keyword evidence="1" id="KW-0597">Phosphoprotein</keyword>
<feature type="compositionally biased region" description="Pro residues" evidence="11">
    <location>
        <begin position="817"/>
        <end position="829"/>
    </location>
</feature>
<feature type="compositionally biased region" description="Acidic residues" evidence="11">
    <location>
        <begin position="312"/>
        <end position="323"/>
    </location>
</feature>
<evidence type="ECO:0000256" key="6">
    <source>
        <dbReference type="ARBA" id="ARBA00022990"/>
    </source>
</evidence>
<feature type="compositionally biased region" description="Low complexity" evidence="11">
    <location>
        <begin position="746"/>
        <end position="761"/>
    </location>
</feature>
<dbReference type="PANTHER" id="PTHR13793">
    <property type="entry name" value="PHD FINGER PROTEINS"/>
    <property type="match status" value="1"/>
</dbReference>
<comment type="caution">
    <text evidence="16">The sequence shown here is derived from an EMBL/GenBank/DDBJ whole genome shotgun (WGS) entry which is preliminary data.</text>
</comment>
<dbReference type="PROSITE" id="PS01359">
    <property type="entry name" value="ZF_PHD_1"/>
    <property type="match status" value="1"/>
</dbReference>
<keyword evidence="6" id="KW-0007">Acetylation</keyword>
<dbReference type="InterPro" id="IPR019787">
    <property type="entry name" value="Znf_PHD-finger"/>
</dbReference>
<dbReference type="InterPro" id="IPR011011">
    <property type="entry name" value="Znf_FYVE_PHD"/>
</dbReference>
<evidence type="ECO:0000256" key="8">
    <source>
        <dbReference type="ARBA" id="ARBA00023242"/>
    </source>
</evidence>
<feature type="compositionally biased region" description="Low complexity" evidence="11">
    <location>
        <begin position="979"/>
        <end position="996"/>
    </location>
</feature>
<feature type="compositionally biased region" description="Low complexity" evidence="11">
    <location>
        <begin position="701"/>
        <end position="716"/>
    </location>
</feature>
<dbReference type="PANTHER" id="PTHR13793:SF107">
    <property type="entry name" value="BROMODOMAIN-CONTAINING PROTEIN HOMOLOG"/>
    <property type="match status" value="1"/>
</dbReference>
<dbReference type="InterPro" id="IPR018359">
    <property type="entry name" value="Bromodomain_CS"/>
</dbReference>
<dbReference type="CDD" id="cd15492">
    <property type="entry name" value="PHD_BRPF_JADE_like"/>
    <property type="match status" value="1"/>
</dbReference>
<dbReference type="GO" id="GO:0008270">
    <property type="term" value="F:zinc ion binding"/>
    <property type="evidence" value="ECO:0007669"/>
    <property type="project" value="UniProtKB-KW"/>
</dbReference>
<keyword evidence="4 10" id="KW-0863">Zinc-finger</keyword>
<dbReference type="InterPro" id="IPR019542">
    <property type="entry name" value="Enhancer_polycomb-like_N"/>
</dbReference>
<dbReference type="SMART" id="SM00297">
    <property type="entry name" value="BROMO"/>
    <property type="match status" value="1"/>
</dbReference>
<keyword evidence="5" id="KW-0862">Zinc</keyword>
<evidence type="ECO:0000256" key="4">
    <source>
        <dbReference type="ARBA" id="ARBA00022771"/>
    </source>
</evidence>
<feature type="region of interest" description="Disordered" evidence="11">
    <location>
        <begin position="1"/>
        <end position="26"/>
    </location>
</feature>
<dbReference type="AlphaFoldDB" id="A0A8H5GPY8"/>
<evidence type="ECO:0000256" key="2">
    <source>
        <dbReference type="ARBA" id="ARBA00022723"/>
    </source>
</evidence>
<dbReference type="InterPro" id="IPR001965">
    <property type="entry name" value="Znf_PHD"/>
</dbReference>
<evidence type="ECO:0000313" key="16">
    <source>
        <dbReference type="EMBL" id="KAF5369076.1"/>
    </source>
</evidence>
<feature type="region of interest" description="Disordered" evidence="11">
    <location>
        <begin position="645"/>
        <end position="913"/>
    </location>
</feature>
<proteinExistence type="predicted"/>
<evidence type="ECO:0000256" key="11">
    <source>
        <dbReference type="SAM" id="MobiDB-lite"/>
    </source>
</evidence>
<feature type="region of interest" description="Disordered" evidence="11">
    <location>
        <begin position="309"/>
        <end position="328"/>
    </location>
</feature>
<keyword evidence="3" id="KW-0677">Repeat</keyword>
<dbReference type="Pfam" id="PF00439">
    <property type="entry name" value="Bromodomain"/>
    <property type="match status" value="1"/>
</dbReference>
<evidence type="ECO:0000259" key="15">
    <source>
        <dbReference type="PROSITE" id="PS51805"/>
    </source>
</evidence>
<evidence type="ECO:0000256" key="1">
    <source>
        <dbReference type="ARBA" id="ARBA00022553"/>
    </source>
</evidence>
<protein>
    <recommendedName>
        <fullName evidence="18">Peregrin</fullName>
    </recommendedName>
</protein>
<dbReference type="InterPro" id="IPR019786">
    <property type="entry name" value="Zinc_finger_PHD-type_CS"/>
</dbReference>
<dbReference type="CDD" id="cd04369">
    <property type="entry name" value="Bromodomain"/>
    <property type="match status" value="1"/>
</dbReference>
<feature type="domain" description="PHD-type" evidence="15">
    <location>
        <begin position="186"/>
        <end position="300"/>
    </location>
</feature>
<dbReference type="Pfam" id="PF13831">
    <property type="entry name" value="PHD_2"/>
    <property type="match status" value="1"/>
</dbReference>
<name>A0A8H5GPY8_9AGAR</name>
<dbReference type="GO" id="GO:0006357">
    <property type="term" value="P:regulation of transcription by RNA polymerase II"/>
    <property type="evidence" value="ECO:0007669"/>
    <property type="project" value="TreeGrafter"/>
</dbReference>
<dbReference type="InterPro" id="IPR013083">
    <property type="entry name" value="Znf_RING/FYVE/PHD"/>
</dbReference>
<dbReference type="PROSITE" id="PS50016">
    <property type="entry name" value="ZF_PHD_2"/>
    <property type="match status" value="1"/>
</dbReference>
<feature type="region of interest" description="Disordered" evidence="11">
    <location>
        <begin position="1070"/>
        <end position="1120"/>
    </location>
</feature>
<dbReference type="FunFam" id="3.30.40.10:FF:000008">
    <property type="entry name" value="Bromodomain containing 1, isoform CRA_a"/>
    <property type="match status" value="1"/>
</dbReference>
<dbReference type="InterPro" id="IPR036427">
    <property type="entry name" value="Bromodomain-like_sf"/>
</dbReference>
<dbReference type="PROSITE" id="PS00633">
    <property type="entry name" value="BROMODOMAIN_1"/>
    <property type="match status" value="1"/>
</dbReference>
<evidence type="ECO:0000259" key="14">
    <source>
        <dbReference type="PROSITE" id="PS50812"/>
    </source>
</evidence>
<evidence type="ECO:0000256" key="3">
    <source>
        <dbReference type="ARBA" id="ARBA00022737"/>
    </source>
</evidence>
<dbReference type="PROSITE" id="PS50812">
    <property type="entry name" value="PWWP"/>
    <property type="match status" value="1"/>
</dbReference>
<feature type="compositionally biased region" description="Low complexity" evidence="11">
    <location>
        <begin position="1012"/>
        <end position="1034"/>
    </location>
</feature>
<dbReference type="PRINTS" id="PR00503">
    <property type="entry name" value="BROMODOMAIN"/>
</dbReference>
<dbReference type="SUPFAM" id="SSF57903">
    <property type="entry name" value="FYVE/PHD zinc finger"/>
    <property type="match status" value="1"/>
</dbReference>
<dbReference type="InterPro" id="IPR034732">
    <property type="entry name" value="EPHD"/>
</dbReference>
<reference evidence="16 17" key="1">
    <citation type="journal article" date="2020" name="ISME J.">
        <title>Uncovering the hidden diversity of litter-decomposition mechanisms in mushroom-forming fungi.</title>
        <authorList>
            <person name="Floudas D."/>
            <person name="Bentzer J."/>
            <person name="Ahren D."/>
            <person name="Johansson T."/>
            <person name="Persson P."/>
            <person name="Tunlid A."/>
        </authorList>
    </citation>
    <scope>NUCLEOTIDE SEQUENCE [LARGE SCALE GENOMIC DNA]</scope>
    <source>
        <strain evidence="16 17">CBS 291.85</strain>
    </source>
</reference>
<organism evidence="16 17">
    <name type="scientific">Tetrapyrgos nigripes</name>
    <dbReference type="NCBI Taxonomy" id="182062"/>
    <lineage>
        <taxon>Eukaryota</taxon>
        <taxon>Fungi</taxon>
        <taxon>Dikarya</taxon>
        <taxon>Basidiomycota</taxon>
        <taxon>Agaricomycotina</taxon>
        <taxon>Agaricomycetes</taxon>
        <taxon>Agaricomycetidae</taxon>
        <taxon>Agaricales</taxon>
        <taxon>Marasmiineae</taxon>
        <taxon>Marasmiaceae</taxon>
        <taxon>Tetrapyrgos</taxon>
    </lineage>
</organism>
<evidence type="ECO:0000259" key="13">
    <source>
        <dbReference type="PROSITE" id="PS50016"/>
    </source>
</evidence>
<keyword evidence="7 9" id="KW-0103">Bromodomain</keyword>
<feature type="domain" description="PWWP" evidence="14">
    <location>
        <begin position="1143"/>
        <end position="1216"/>
    </location>
</feature>
<dbReference type="SMART" id="SM00249">
    <property type="entry name" value="PHD"/>
    <property type="match status" value="2"/>
</dbReference>
<dbReference type="PROSITE" id="PS51805">
    <property type="entry name" value="EPHD"/>
    <property type="match status" value="1"/>
</dbReference>
<evidence type="ECO:0000256" key="5">
    <source>
        <dbReference type="ARBA" id="ARBA00022833"/>
    </source>
</evidence>
<evidence type="ECO:0000259" key="12">
    <source>
        <dbReference type="PROSITE" id="PS50014"/>
    </source>
</evidence>
<dbReference type="EMBL" id="JAACJM010000014">
    <property type="protein sequence ID" value="KAF5369076.1"/>
    <property type="molecule type" value="Genomic_DNA"/>
</dbReference>
<keyword evidence="2" id="KW-0479">Metal-binding</keyword>
<evidence type="ECO:0000313" key="17">
    <source>
        <dbReference type="Proteomes" id="UP000559256"/>
    </source>
</evidence>
<feature type="compositionally biased region" description="Basic and acidic residues" evidence="11">
    <location>
        <begin position="675"/>
        <end position="685"/>
    </location>
</feature>
<feature type="compositionally biased region" description="Polar residues" evidence="11">
    <location>
        <begin position="963"/>
        <end position="978"/>
    </location>
</feature>
<evidence type="ECO:0000256" key="9">
    <source>
        <dbReference type="PROSITE-ProRule" id="PRU00035"/>
    </source>
</evidence>
<feature type="region of interest" description="Disordered" evidence="11">
    <location>
        <begin position="962"/>
        <end position="1054"/>
    </location>
</feature>
<evidence type="ECO:0008006" key="18">
    <source>
        <dbReference type="Google" id="ProtNLM"/>
    </source>
</evidence>
<dbReference type="SUPFAM" id="SSF47370">
    <property type="entry name" value="Bromodomain"/>
    <property type="match status" value="1"/>
</dbReference>
<dbReference type="Pfam" id="PF00855">
    <property type="entry name" value="PWWP"/>
    <property type="match status" value="1"/>
</dbReference>
<dbReference type="Gene3D" id="1.20.920.10">
    <property type="entry name" value="Bromodomain-like"/>
    <property type="match status" value="1"/>
</dbReference>
<dbReference type="SMART" id="SM00293">
    <property type="entry name" value="PWWP"/>
    <property type="match status" value="1"/>
</dbReference>
<accession>A0A8H5GPY8</accession>
<dbReference type="Gene3D" id="3.30.40.10">
    <property type="entry name" value="Zinc/RING finger domain, C3HC4 (zinc finger)"/>
    <property type="match status" value="2"/>
</dbReference>
<dbReference type="InterPro" id="IPR001487">
    <property type="entry name" value="Bromodomain"/>
</dbReference>
<evidence type="ECO:0000256" key="10">
    <source>
        <dbReference type="PROSITE-ProRule" id="PRU00146"/>
    </source>
</evidence>
<dbReference type="Pfam" id="PF10513">
    <property type="entry name" value="EPL1"/>
    <property type="match status" value="1"/>
</dbReference>
<evidence type="ECO:0000256" key="7">
    <source>
        <dbReference type="ARBA" id="ARBA00023117"/>
    </source>
</evidence>
<keyword evidence="8" id="KW-0539">Nucleus</keyword>
<dbReference type="GO" id="GO:0006325">
    <property type="term" value="P:chromatin organization"/>
    <property type="evidence" value="ECO:0007669"/>
    <property type="project" value="UniProtKB-ARBA"/>
</dbReference>
<gene>
    <name evidence="16" type="ORF">D9758_003051</name>
</gene>
<dbReference type="SUPFAM" id="SSF63748">
    <property type="entry name" value="Tudor/PWWP/MBT"/>
    <property type="match status" value="1"/>
</dbReference>
<keyword evidence="17" id="KW-1185">Reference proteome</keyword>
<feature type="compositionally biased region" description="Basic residues" evidence="11">
    <location>
        <begin position="664"/>
        <end position="674"/>
    </location>
</feature>
<dbReference type="Pfam" id="PF13832">
    <property type="entry name" value="zf-HC5HC2H_2"/>
    <property type="match status" value="1"/>
</dbReference>
<feature type="domain" description="Bromo" evidence="12">
    <location>
        <begin position="475"/>
        <end position="545"/>
    </location>
</feature>
<feature type="compositionally biased region" description="Low complexity" evidence="11">
    <location>
        <begin position="806"/>
        <end position="816"/>
    </location>
</feature>
<dbReference type="InterPro" id="IPR050701">
    <property type="entry name" value="Histone_Mod_Regulator"/>
</dbReference>
<feature type="domain" description="PHD-type" evidence="13">
    <location>
        <begin position="132"/>
        <end position="182"/>
    </location>
</feature>
<dbReference type="CDD" id="cd05839">
    <property type="entry name" value="PWWP_BRPF"/>
    <property type="match status" value="1"/>
</dbReference>
<dbReference type="Gene3D" id="2.30.30.140">
    <property type="match status" value="1"/>
</dbReference>
<dbReference type="InterPro" id="IPR000313">
    <property type="entry name" value="PWWP_dom"/>
</dbReference>
<feature type="compositionally biased region" description="Pro residues" evidence="11">
    <location>
        <begin position="646"/>
        <end position="663"/>
    </location>
</feature>
<sequence>MARGVRQPTPTEAPLPKVSFQKVEDDVDGPVNGVHDAQARSYGYNDFSDFKQPDHYIRHIEPLEIDLARQVEYDMDEQDKEWLDAVNIERKKEGIDKVSYEFFEIVMDRLEKEWFDLTKNIPKTDFALPSEDSTCAICDDSEGENSNAIVFCDGCNLAVHQDCYGIPYIPEGQWLCRKCTVSPENPVSCILCPNEGGAFKQTVTGEWVHLLCAIWVPETSVANSVVMEPVTGVEKISKQRWKLKCSLCEIREGACIQCAKTSCFLAFHATCARKEKLLSPMKTTQGSESVTLTCYCERHLPKEQQELREAALAEEEEEEDEDEQHASKLNKSARAYAKTYKPGPPLVPNIIVDRITHYMSKVIFRKKQDFLLLLCRYWSLKREARRGAPLLKRLHLEPWTANSGIARLQTEEERAIRLEQLRNLHKELLDLKELTEKTKRRETTKYKQMELIKDVIDQALFPHEPYLQKALERIAALDRNNYFREPVNKVEVPDYYDVVKHPMCWTTMDEKLGGHEYWSIREFKDDVNLVFDNALLYNQQNSLIHKNAVRLKTNTQPILQELDRLSIHSSSSHTLPETVEGEEGMKVEFSTPAPNGLSSEPSVGELEPPLNILDLLTSTILQDELPFILNADHITSLLQIEIPSAKPLPPTPTPPPPPPPSAPKPKKASKKLKPGRPDRTEEYAKRNAKRRAERAERDAARAALAQSADPQAQALPHTDTTVPMAPMTNNIDPSDTWLSTASSIESLPSRPPVSSSSTSSSGARRRIPDVLSSHPQILDSIDPKESFTHFNSGWILPPDQKRARKPTSQVAQSSQAAPPPYPHSPSQPPPRKRMRIDPGSSRLSYSTIEEENQTLYPNDAGYVPIADGDEYYGEPMDTEGAIDVPIDSSSVPPEEAQGWKSVHPSSDRDQSNHAVEVTSGLNKIVIMPNGTRVLEELDTPAIRREKNMRKKAERQRLMLAASEQWNEGQGQGEASGSNVVDGGAEPVAEAEVEAVPCPGPSRLHETHETLVDDAQVGADVAAAADTSVAAASSKGKGKEMESELSSLKSEVEADTAPLAGSIEVAAGVEGAANEKKARKKKRSDGRNSLSLSAPAEAPTPKNRRTSFSPSKAVPGRKTSGLLTRSAAADAGSIILKNGETLPGGTLVWAKTSTWPWWPAIVFDSDHENVPGNVKELRQQTMRKSKDGKDQFIVQFFDKHNSWQIIPLAKLRLLLEDAGLDEDLLAKNSKRQKWKSANSRNECIDAYHQAVKSIEEG</sequence>